<dbReference type="OrthoDB" id="5372286at2"/>
<dbReference type="KEGG" id="hba:Hbal_2527"/>
<organism evidence="2 3">
    <name type="scientific">Hirschia baltica (strain ATCC 49814 / DSM 5838 / IFAM 1418)</name>
    <dbReference type="NCBI Taxonomy" id="582402"/>
    <lineage>
        <taxon>Bacteria</taxon>
        <taxon>Pseudomonadati</taxon>
        <taxon>Pseudomonadota</taxon>
        <taxon>Alphaproteobacteria</taxon>
        <taxon>Hyphomonadales</taxon>
        <taxon>Hyphomonadaceae</taxon>
        <taxon>Hirschia</taxon>
    </lineage>
</organism>
<evidence type="ECO:0000313" key="2">
    <source>
        <dbReference type="EMBL" id="ACT60202.1"/>
    </source>
</evidence>
<dbReference type="Proteomes" id="UP000002745">
    <property type="component" value="Chromosome"/>
</dbReference>
<feature type="chain" id="PRO_5002971546" description="Porin" evidence="1">
    <location>
        <begin position="22"/>
        <end position="426"/>
    </location>
</feature>
<reference evidence="3" key="1">
    <citation type="journal article" date="2011" name="J. Bacteriol.">
        <title>Genome sequences of eight morphologically diverse alphaproteobacteria.</title>
        <authorList>
            <consortium name="US DOE Joint Genome Institute"/>
            <person name="Brown P.J."/>
            <person name="Kysela D.T."/>
            <person name="Buechlein A."/>
            <person name="Hemmerich C."/>
            <person name="Brun Y.V."/>
        </authorList>
    </citation>
    <scope>NUCLEOTIDE SEQUENCE [LARGE SCALE GENOMIC DNA]</scope>
    <source>
        <strain evidence="3">ATCC 49814 / DSM 5838 / IFAM 1418</strain>
    </source>
</reference>
<dbReference type="Pfam" id="PF16930">
    <property type="entry name" value="Porin_5"/>
    <property type="match status" value="1"/>
</dbReference>
<dbReference type="eggNOG" id="ENOG5033G29">
    <property type="taxonomic scope" value="Bacteria"/>
</dbReference>
<gene>
    <name evidence="2" type="ordered locus">Hbal_2527</name>
</gene>
<sequence length="426" mass="47787">MTYKFATLLGLLSILPMSAQAQNNVTPSELQSVLAEIEHLKSIQTETQSRISNLEALIQNTTRQDTQLDTLPAQKNTSQETLQQDQTPKLLVSGDFFTRFEGNYNSPNKIDRERAVMRARLRGDYQVSDAIKLGAMLETGDPDDPNSGYLTVDEFADDLQISLSQAFIEYSTDLATFRAGKIPMPFKKTDLVWDGDVYPTGLSLQSDLLESEAQKLSFSSLLFLIDENATGEDSSMIGGQLSYEAKLASNYAFGLNAAYYDYEIESMEGANSGDTRDNLLDVDGQYLSDFDILDVLASFKWIGPNENWPINFNANIVQNFGSAVDDDTAYGVDLSVGKTSAPKDMKFGYGYGQAEVDAVFSAFSNDNFRYGTNYEAHKLSFAYQLDKMMQLSASVYHYRRLNELYLKTGEDTDWQDRVRFNFIINF</sequence>
<dbReference type="RefSeq" id="WP_015828352.1">
    <property type="nucleotide sequence ID" value="NC_012982.1"/>
</dbReference>
<accession>C6XP22</accession>
<protein>
    <recommendedName>
        <fullName evidence="4">Porin</fullName>
    </recommendedName>
</protein>
<feature type="signal peptide" evidence="1">
    <location>
        <begin position="1"/>
        <end position="21"/>
    </location>
</feature>
<evidence type="ECO:0008006" key="4">
    <source>
        <dbReference type="Google" id="ProtNLM"/>
    </source>
</evidence>
<dbReference type="HOGENOM" id="CLU_643682_0_0_5"/>
<dbReference type="AlphaFoldDB" id="C6XP22"/>
<keyword evidence="1" id="KW-0732">Signal</keyword>
<dbReference type="EMBL" id="CP001678">
    <property type="protein sequence ID" value="ACT60202.1"/>
    <property type="molecule type" value="Genomic_DNA"/>
</dbReference>
<dbReference type="InterPro" id="IPR032638">
    <property type="entry name" value="Porin_5"/>
</dbReference>
<evidence type="ECO:0000313" key="3">
    <source>
        <dbReference type="Proteomes" id="UP000002745"/>
    </source>
</evidence>
<evidence type="ECO:0000256" key="1">
    <source>
        <dbReference type="SAM" id="SignalP"/>
    </source>
</evidence>
<keyword evidence="3" id="KW-1185">Reference proteome</keyword>
<dbReference type="SUPFAM" id="SSF56935">
    <property type="entry name" value="Porins"/>
    <property type="match status" value="1"/>
</dbReference>
<name>C6XP22_HIRBI</name>
<proteinExistence type="predicted"/>